<evidence type="ECO:0000313" key="2">
    <source>
        <dbReference type="EMBL" id="AGP40149.1"/>
    </source>
</evidence>
<sequence length="80" mass="8570">MDTHRTLALLRVARLWYGPNIAVRGRNGDKHGVEGALGRPYLLRARASRAVGARRGGALSAALHDRPTRPHAARAPVVSG</sequence>
<reference evidence="2 3" key="1">
    <citation type="journal article" date="2013" name="Sci. Rep.">
        <title>Extraordinary expansion of a Sorangium cellulosum genome from an alkaline milieu.</title>
        <authorList>
            <person name="Han K."/>
            <person name="Li Z.F."/>
            <person name="Peng R."/>
            <person name="Zhu L.P."/>
            <person name="Zhou T."/>
            <person name="Wang L.G."/>
            <person name="Li S.G."/>
            <person name="Zhang X.B."/>
            <person name="Hu W."/>
            <person name="Wu Z.H."/>
            <person name="Qin N."/>
            <person name="Li Y.Z."/>
        </authorList>
    </citation>
    <scope>NUCLEOTIDE SEQUENCE [LARGE SCALE GENOMIC DNA]</scope>
    <source>
        <strain evidence="2 3">So0157-2</strain>
    </source>
</reference>
<organism evidence="2 3">
    <name type="scientific">Sorangium cellulosum So0157-2</name>
    <dbReference type="NCBI Taxonomy" id="1254432"/>
    <lineage>
        <taxon>Bacteria</taxon>
        <taxon>Pseudomonadati</taxon>
        <taxon>Myxococcota</taxon>
        <taxon>Polyangia</taxon>
        <taxon>Polyangiales</taxon>
        <taxon>Polyangiaceae</taxon>
        <taxon>Sorangium</taxon>
    </lineage>
</organism>
<dbReference type="Proteomes" id="UP000014803">
    <property type="component" value="Chromosome"/>
</dbReference>
<name>S4Y5R6_SORCE</name>
<dbReference type="EMBL" id="CP003969">
    <property type="protein sequence ID" value="AGP40149.1"/>
    <property type="molecule type" value="Genomic_DNA"/>
</dbReference>
<feature type="region of interest" description="Disordered" evidence="1">
    <location>
        <begin position="59"/>
        <end position="80"/>
    </location>
</feature>
<dbReference type="HOGENOM" id="CLU_2587913_0_0_7"/>
<evidence type="ECO:0000313" key="3">
    <source>
        <dbReference type="Proteomes" id="UP000014803"/>
    </source>
</evidence>
<dbReference type="AlphaFoldDB" id="S4Y5R6"/>
<accession>S4Y5R6</accession>
<gene>
    <name evidence="2" type="ORF">SCE1572_40000</name>
</gene>
<evidence type="ECO:0000256" key="1">
    <source>
        <dbReference type="SAM" id="MobiDB-lite"/>
    </source>
</evidence>
<dbReference type="KEGG" id="scu:SCE1572_40000"/>
<protein>
    <submittedName>
        <fullName evidence="2">Uncharacterized protein</fullName>
    </submittedName>
</protein>
<dbReference type="PATRIC" id="fig|1254432.3.peg.9042"/>
<proteinExistence type="predicted"/>